<organism evidence="2 3">
    <name type="scientific">Cirrhinus molitorella</name>
    <name type="common">mud carp</name>
    <dbReference type="NCBI Taxonomy" id="172907"/>
    <lineage>
        <taxon>Eukaryota</taxon>
        <taxon>Metazoa</taxon>
        <taxon>Chordata</taxon>
        <taxon>Craniata</taxon>
        <taxon>Vertebrata</taxon>
        <taxon>Euteleostomi</taxon>
        <taxon>Actinopterygii</taxon>
        <taxon>Neopterygii</taxon>
        <taxon>Teleostei</taxon>
        <taxon>Ostariophysi</taxon>
        <taxon>Cypriniformes</taxon>
        <taxon>Cyprinidae</taxon>
        <taxon>Labeoninae</taxon>
        <taxon>Labeonini</taxon>
        <taxon>Cirrhinus</taxon>
    </lineage>
</organism>
<reference evidence="2 3" key="1">
    <citation type="submission" date="2023-09" db="EMBL/GenBank/DDBJ databases">
        <authorList>
            <person name="Wang M."/>
        </authorList>
    </citation>
    <scope>NUCLEOTIDE SEQUENCE [LARGE SCALE GENOMIC DNA]</scope>
    <source>
        <strain evidence="2">GT-2023</strain>
        <tissue evidence="2">Liver</tissue>
    </source>
</reference>
<sequence>MHESFVLEVHWKLSSWTRFMRNGVLEKVALNCKALRASLQLQTGGHRHFLQSSDGLKWTGLRWDNPSLRAHDDSSSRGGKKESA</sequence>
<dbReference type="Proteomes" id="UP001558613">
    <property type="component" value="Unassembled WGS sequence"/>
</dbReference>
<keyword evidence="3" id="KW-1185">Reference proteome</keyword>
<evidence type="ECO:0000313" key="3">
    <source>
        <dbReference type="Proteomes" id="UP001558613"/>
    </source>
</evidence>
<evidence type="ECO:0000256" key="1">
    <source>
        <dbReference type="SAM" id="MobiDB-lite"/>
    </source>
</evidence>
<comment type="caution">
    <text evidence="2">The sequence shown here is derived from an EMBL/GenBank/DDBJ whole genome shotgun (WGS) entry which is preliminary data.</text>
</comment>
<proteinExistence type="predicted"/>
<gene>
    <name evidence="2" type="ORF">QQF64_005204</name>
</gene>
<protein>
    <submittedName>
        <fullName evidence="2">Uncharacterized protein</fullName>
    </submittedName>
</protein>
<name>A0ABR3MKJ1_9TELE</name>
<feature type="compositionally biased region" description="Basic and acidic residues" evidence="1">
    <location>
        <begin position="69"/>
        <end position="84"/>
    </location>
</feature>
<accession>A0ABR3MKJ1</accession>
<evidence type="ECO:0000313" key="2">
    <source>
        <dbReference type="EMBL" id="KAL1264849.1"/>
    </source>
</evidence>
<dbReference type="EMBL" id="JAYMGO010000012">
    <property type="protein sequence ID" value="KAL1264849.1"/>
    <property type="molecule type" value="Genomic_DNA"/>
</dbReference>
<feature type="region of interest" description="Disordered" evidence="1">
    <location>
        <begin position="65"/>
        <end position="84"/>
    </location>
</feature>